<evidence type="ECO:0000313" key="3">
    <source>
        <dbReference type="Proteomes" id="UP000037035"/>
    </source>
</evidence>
<proteinExistence type="predicted"/>
<keyword evidence="1" id="KW-0812">Transmembrane</keyword>
<keyword evidence="3" id="KW-1185">Reference proteome</keyword>
<sequence length="508" mass="57617">MRKQDCTLQSSLISRKMDMACSSASGIHSACSDFSLWLVIRSVPPAPGTLLSQACLDLSQNYQASRQIFILCSHPFKINFQVWGLSIHKQILHSRYEKIRSLITCLSSSFLLWVALNLFDRGSLKIISYTRKKTSHLHEGSSLSLTIPLKLGLQTLCVRFQKIVLLVECFCLAGPFSLAVFYPGSRRRQLSRLSQRQNSYSILRVAADSISSPFSISPASFSPGSRLAFTLSVPPSSTCGFLVPVVRWCVSGTIGAKDGMTCHEDSSEEQSRLEERESNSWRGTTFENKHTSLLFFFGKYLECNIVCSLKNMISVIILIEIHRSLEGASYLKVFKIPADEISQILKYYTYLIYPLLCSIMYNQLKYTRWYHHSCFHGTCMQVLSHHSLEYPVCNLWDVGLKGVPAGRIISSLRTFVHPPVSNLLSTTLIITLLQINFHGSDSGYHFRNHNYKFSSPYAKLSASKIQIQHDLQIKIKNSFHHSLLIVLKGQCDETYWIRSYCGKRMVKN</sequence>
<dbReference type="AlphaFoldDB" id="A0A0L6UI72"/>
<dbReference type="VEuPathDB" id="FungiDB:VP01_57g1"/>
<comment type="caution">
    <text evidence="2">The sequence shown here is derived from an EMBL/GenBank/DDBJ whole genome shotgun (WGS) entry which is preliminary data.</text>
</comment>
<dbReference type="EMBL" id="LAVV01011052">
    <property type="protein sequence ID" value="KNZ48241.1"/>
    <property type="molecule type" value="Genomic_DNA"/>
</dbReference>
<gene>
    <name evidence="2" type="ORF">VP01_57g1</name>
</gene>
<dbReference type="Proteomes" id="UP000037035">
    <property type="component" value="Unassembled WGS sequence"/>
</dbReference>
<protein>
    <submittedName>
        <fullName evidence="2">Uncharacterized protein</fullName>
    </submittedName>
</protein>
<accession>A0A0L6UI72</accession>
<organism evidence="2 3">
    <name type="scientific">Puccinia sorghi</name>
    <dbReference type="NCBI Taxonomy" id="27349"/>
    <lineage>
        <taxon>Eukaryota</taxon>
        <taxon>Fungi</taxon>
        <taxon>Dikarya</taxon>
        <taxon>Basidiomycota</taxon>
        <taxon>Pucciniomycotina</taxon>
        <taxon>Pucciniomycetes</taxon>
        <taxon>Pucciniales</taxon>
        <taxon>Pucciniaceae</taxon>
        <taxon>Puccinia</taxon>
    </lineage>
</organism>
<evidence type="ECO:0000313" key="2">
    <source>
        <dbReference type="EMBL" id="KNZ48241.1"/>
    </source>
</evidence>
<keyword evidence="1" id="KW-1133">Transmembrane helix</keyword>
<evidence type="ECO:0000256" key="1">
    <source>
        <dbReference type="SAM" id="Phobius"/>
    </source>
</evidence>
<reference evidence="2 3" key="1">
    <citation type="submission" date="2015-08" db="EMBL/GenBank/DDBJ databases">
        <title>Next Generation Sequencing and Analysis of the Genome of Puccinia sorghi L Schw, the Causal Agent of Maize Common Rust.</title>
        <authorList>
            <person name="Rochi L."/>
            <person name="Burguener G."/>
            <person name="Darino M."/>
            <person name="Turjanski A."/>
            <person name="Kreff E."/>
            <person name="Dieguez M.J."/>
            <person name="Sacco F."/>
        </authorList>
    </citation>
    <scope>NUCLEOTIDE SEQUENCE [LARGE SCALE GENOMIC DNA]</scope>
    <source>
        <strain evidence="2 3">RO10H11247</strain>
    </source>
</reference>
<keyword evidence="1" id="KW-0472">Membrane</keyword>
<feature type="transmembrane region" description="Helical" evidence="1">
    <location>
        <begin position="163"/>
        <end position="182"/>
    </location>
</feature>
<name>A0A0L6UI72_9BASI</name>